<sequence length="140" mass="15885">MDQAIVETYSVATAVLALLAVADAPSKLKWTHFMLVIYFHVSCFNLCGNKRIAGFTKEEMPSFRTNFISRGFVDTFRKQHPDVIGCTYWGYRHGGHKTNKDWQLDYFLASESIADKVYDSYILPDVTGIDHCPIGLILTL</sequence>
<dbReference type="Proteomes" id="UP001054252">
    <property type="component" value="Unassembled WGS sequence"/>
</dbReference>
<proteinExistence type="predicted"/>
<reference evidence="6 7" key="1">
    <citation type="journal article" date="2021" name="Commun. Biol.">
        <title>The genome of Shorea leprosula (Dipterocarpaceae) highlights the ecological relevance of drought in aseasonal tropical rainforests.</title>
        <authorList>
            <person name="Ng K.K.S."/>
            <person name="Kobayashi M.J."/>
            <person name="Fawcett J.A."/>
            <person name="Hatakeyama M."/>
            <person name="Paape T."/>
            <person name="Ng C.H."/>
            <person name="Ang C.C."/>
            <person name="Tnah L.H."/>
            <person name="Lee C.T."/>
            <person name="Nishiyama T."/>
            <person name="Sese J."/>
            <person name="O'Brien M.J."/>
            <person name="Copetti D."/>
            <person name="Mohd Noor M.I."/>
            <person name="Ong R.C."/>
            <person name="Putra M."/>
            <person name="Sireger I.Z."/>
            <person name="Indrioko S."/>
            <person name="Kosugi Y."/>
            <person name="Izuno A."/>
            <person name="Isagi Y."/>
            <person name="Lee S.L."/>
            <person name="Shimizu K.K."/>
        </authorList>
    </citation>
    <scope>NUCLEOTIDE SEQUENCE [LARGE SCALE GENOMIC DNA]</scope>
    <source>
        <strain evidence="6">214</strain>
    </source>
</reference>
<evidence type="ECO:0000313" key="6">
    <source>
        <dbReference type="EMBL" id="GKV48878.1"/>
    </source>
</evidence>
<accession>A0AAV5MG06</accession>
<organism evidence="6 7">
    <name type="scientific">Rubroshorea leprosula</name>
    <dbReference type="NCBI Taxonomy" id="152421"/>
    <lineage>
        <taxon>Eukaryota</taxon>
        <taxon>Viridiplantae</taxon>
        <taxon>Streptophyta</taxon>
        <taxon>Embryophyta</taxon>
        <taxon>Tracheophyta</taxon>
        <taxon>Spermatophyta</taxon>
        <taxon>Magnoliopsida</taxon>
        <taxon>eudicotyledons</taxon>
        <taxon>Gunneridae</taxon>
        <taxon>Pentapetalae</taxon>
        <taxon>rosids</taxon>
        <taxon>malvids</taxon>
        <taxon>Malvales</taxon>
        <taxon>Dipterocarpaceae</taxon>
        <taxon>Rubroshorea</taxon>
    </lineage>
</organism>
<protein>
    <submittedName>
        <fullName evidence="6">Uncharacterized protein</fullName>
    </submittedName>
</protein>
<name>A0AAV5MG06_9ROSI</name>
<dbReference type="SUPFAM" id="SSF56219">
    <property type="entry name" value="DNase I-like"/>
    <property type="match status" value="1"/>
</dbReference>
<dbReference type="EMBL" id="BPVZ01000273">
    <property type="protein sequence ID" value="GKV48878.1"/>
    <property type="molecule type" value="Genomic_DNA"/>
</dbReference>
<keyword evidence="3 4" id="KW-0460">Magnesium</keyword>
<feature type="binding site" evidence="4">
    <location>
        <position position="131"/>
    </location>
    <ligand>
        <name>Mg(2+)</name>
        <dbReference type="ChEBI" id="CHEBI:18420"/>
        <label>1</label>
    </ligand>
</feature>
<dbReference type="AlphaFoldDB" id="A0AAV5MG06"/>
<dbReference type="GO" id="GO:0003906">
    <property type="term" value="F:DNA-(apurinic or apyrimidinic site) endonuclease activity"/>
    <property type="evidence" value="ECO:0007669"/>
    <property type="project" value="TreeGrafter"/>
</dbReference>
<feature type="site" description="Interaction with DNA substrate" evidence="5">
    <location>
        <position position="131"/>
    </location>
</feature>
<evidence type="ECO:0000256" key="3">
    <source>
        <dbReference type="ARBA" id="ARBA00022842"/>
    </source>
</evidence>
<feature type="binding site" evidence="4">
    <location>
        <position position="130"/>
    </location>
    <ligand>
        <name>Mg(2+)</name>
        <dbReference type="ChEBI" id="CHEBI:18420"/>
        <label>1</label>
    </ligand>
</feature>
<dbReference type="PANTHER" id="PTHR22748">
    <property type="entry name" value="AP ENDONUCLEASE"/>
    <property type="match status" value="1"/>
</dbReference>
<gene>
    <name evidence="6" type="ORF">SLEP1_g55667</name>
</gene>
<feature type="site" description="Important for catalytic activity" evidence="5">
    <location>
        <position position="105"/>
    </location>
</feature>
<evidence type="ECO:0000313" key="7">
    <source>
        <dbReference type="Proteomes" id="UP001054252"/>
    </source>
</evidence>
<dbReference type="InterPro" id="IPR004808">
    <property type="entry name" value="AP_endonuc_1"/>
</dbReference>
<keyword evidence="1 4" id="KW-0479">Metal-binding</keyword>
<dbReference type="GO" id="GO:0046872">
    <property type="term" value="F:metal ion binding"/>
    <property type="evidence" value="ECO:0007669"/>
    <property type="project" value="UniProtKB-KW"/>
</dbReference>
<dbReference type="InterPro" id="IPR036691">
    <property type="entry name" value="Endo/exonu/phosph_ase_sf"/>
</dbReference>
<dbReference type="GO" id="GO:0008311">
    <property type="term" value="F:double-stranded DNA 3'-5' DNA exonuclease activity"/>
    <property type="evidence" value="ECO:0007669"/>
    <property type="project" value="TreeGrafter"/>
</dbReference>
<dbReference type="PANTHER" id="PTHR22748:SF6">
    <property type="entry name" value="DNA-(APURINIC OR APYRIMIDINIC SITE) ENDONUCLEASE"/>
    <property type="match status" value="1"/>
</dbReference>
<evidence type="ECO:0000256" key="5">
    <source>
        <dbReference type="PIRSR" id="PIRSR604808-3"/>
    </source>
</evidence>
<keyword evidence="2" id="KW-0378">Hydrolase</keyword>
<evidence type="ECO:0000256" key="4">
    <source>
        <dbReference type="PIRSR" id="PIRSR604808-2"/>
    </source>
</evidence>
<dbReference type="GO" id="GO:0005634">
    <property type="term" value="C:nucleus"/>
    <property type="evidence" value="ECO:0007669"/>
    <property type="project" value="TreeGrafter"/>
</dbReference>
<keyword evidence="7" id="KW-1185">Reference proteome</keyword>
<dbReference type="GO" id="GO:0008081">
    <property type="term" value="F:phosphoric diester hydrolase activity"/>
    <property type="evidence" value="ECO:0007669"/>
    <property type="project" value="TreeGrafter"/>
</dbReference>
<evidence type="ECO:0000256" key="2">
    <source>
        <dbReference type="ARBA" id="ARBA00022801"/>
    </source>
</evidence>
<comment type="caution">
    <text evidence="6">The sequence shown here is derived from an EMBL/GenBank/DDBJ whole genome shotgun (WGS) entry which is preliminary data.</text>
</comment>
<dbReference type="Gene3D" id="3.60.10.10">
    <property type="entry name" value="Endonuclease/exonuclease/phosphatase"/>
    <property type="match status" value="1"/>
</dbReference>
<comment type="cofactor">
    <cofactor evidence="4">
        <name>Mg(2+)</name>
        <dbReference type="ChEBI" id="CHEBI:18420"/>
    </cofactor>
    <cofactor evidence="4">
        <name>Mn(2+)</name>
        <dbReference type="ChEBI" id="CHEBI:29035"/>
    </cofactor>
    <text evidence="4">Probably binds two magnesium or manganese ions per subunit.</text>
</comment>
<keyword evidence="4" id="KW-0464">Manganese</keyword>
<dbReference type="GO" id="GO:0006284">
    <property type="term" value="P:base-excision repair"/>
    <property type="evidence" value="ECO:0007669"/>
    <property type="project" value="TreeGrafter"/>
</dbReference>
<evidence type="ECO:0000256" key="1">
    <source>
        <dbReference type="ARBA" id="ARBA00022723"/>
    </source>
</evidence>